<dbReference type="EMBL" id="CH476616">
    <property type="protein sequence ID" value="EEP78778.1"/>
    <property type="molecule type" value="Genomic_DNA"/>
</dbReference>
<evidence type="ECO:0000256" key="5">
    <source>
        <dbReference type="SAM" id="SignalP"/>
    </source>
</evidence>
<dbReference type="CDD" id="cd00118">
    <property type="entry name" value="LysM"/>
    <property type="match status" value="3"/>
</dbReference>
<evidence type="ECO:0000256" key="3">
    <source>
        <dbReference type="ARBA" id="ARBA00023026"/>
    </source>
</evidence>
<sequence>MKFSQLAVASLAAPLAAGYLVDPPGRAAPGTTQQCSKWVVYSAGLTCAKVQSAFGITAAQFTSWNPIVTQISTTCTLLQGYDYCVEINFSGRTSSSAEAPTTDATTAAPPETTAPVPTTTSPGNGIATPTPYQPDMVTNCNSFHLVSDGDSCDTIAAAAGVSLSDFYSWNPAVGNTCTTLWLGYYVCTGVIGATPTPPSTTTSPGNGIETPTPIQPGMNSNCNSFHLVADGDDCDAISRAAGIALQDFYAWNPAVGNTCSSLWLGYYVCTGIIGSSPTTMPPSTTTKPGNGIATPTPTQANMTPNCNKFHLVVSGDNCYDIAKNAGVPLDSFYTWNPSVGNTCSSLWSGYYVCVGVIGGTPTTMRTTTTTKPGNGVATPTPTQAGMINRCDTFHRVVSGDNCYDIAQKAKISLSNFYAWNPAVGNTCSSLWAGYYVCIGLL</sequence>
<feature type="region of interest" description="Disordered" evidence="4">
    <location>
        <begin position="93"/>
        <end position="125"/>
    </location>
</feature>
<evidence type="ECO:0000256" key="4">
    <source>
        <dbReference type="SAM" id="MobiDB-lite"/>
    </source>
</evidence>
<dbReference type="PANTHER" id="PTHR34997:SF2">
    <property type="entry name" value="LYSM DOMAIN-CONTAINING PROTEIN-RELATED"/>
    <property type="match status" value="1"/>
</dbReference>
<reference evidence="8" key="1">
    <citation type="journal article" date="2009" name="Genome Res.">
        <title>Comparative genomic analyses of the human fungal pathogens Coccidioides and their relatives.</title>
        <authorList>
            <person name="Sharpton T.J."/>
            <person name="Stajich J.E."/>
            <person name="Rounsley S.D."/>
            <person name="Gardner M.J."/>
            <person name="Wortman J.R."/>
            <person name="Jordar V.S."/>
            <person name="Maiti R."/>
            <person name="Kodira C.D."/>
            <person name="Neafsey D.E."/>
            <person name="Zeng Q."/>
            <person name="Hung C.-Y."/>
            <person name="McMahan C."/>
            <person name="Muszewska A."/>
            <person name="Grynberg M."/>
            <person name="Mandel M.A."/>
            <person name="Kellner E.M."/>
            <person name="Barker B.M."/>
            <person name="Galgiani J.N."/>
            <person name="Orbach M.J."/>
            <person name="Kirkland T.N."/>
            <person name="Cole G.T."/>
            <person name="Henn M.R."/>
            <person name="Birren B.W."/>
            <person name="Taylor J.W."/>
        </authorList>
    </citation>
    <scope>NUCLEOTIDE SEQUENCE [LARGE SCALE GENOMIC DNA]</scope>
    <source>
        <strain evidence="8">UAMH 1704</strain>
    </source>
</reference>
<dbReference type="HOGENOM" id="CLU_010591_8_0_1"/>
<feature type="signal peptide" evidence="5">
    <location>
        <begin position="1"/>
        <end position="18"/>
    </location>
</feature>
<evidence type="ECO:0000256" key="1">
    <source>
        <dbReference type="ARBA" id="ARBA00022669"/>
    </source>
</evidence>
<protein>
    <recommendedName>
        <fullName evidence="6">LysM domain-containing protein</fullName>
    </recommendedName>
</protein>
<dbReference type="RefSeq" id="XP_002544107.1">
    <property type="nucleotide sequence ID" value="XM_002544061.1"/>
</dbReference>
<dbReference type="InterPro" id="IPR018392">
    <property type="entry name" value="LysM"/>
</dbReference>
<dbReference type="GeneID" id="8443757"/>
<feature type="domain" description="LysM" evidence="6">
    <location>
        <begin position="392"/>
        <end position="438"/>
    </location>
</feature>
<dbReference type="AlphaFoldDB" id="C4JLB6"/>
<feature type="chain" id="PRO_5002939285" description="LysM domain-containing protein" evidence="5">
    <location>
        <begin position="19"/>
        <end position="441"/>
    </location>
</feature>
<keyword evidence="1" id="KW-0147">Chitin-binding</keyword>
<dbReference type="Pfam" id="PF01476">
    <property type="entry name" value="LysM"/>
    <property type="match status" value="4"/>
</dbReference>
<keyword evidence="8" id="KW-1185">Reference proteome</keyword>
<evidence type="ECO:0000256" key="2">
    <source>
        <dbReference type="ARBA" id="ARBA00022729"/>
    </source>
</evidence>
<dbReference type="SUPFAM" id="SSF54106">
    <property type="entry name" value="LysM domain"/>
    <property type="match status" value="4"/>
</dbReference>
<dbReference type="SMART" id="SM00257">
    <property type="entry name" value="LysM"/>
    <property type="match status" value="4"/>
</dbReference>
<name>C4JLB6_UNCRE</name>
<keyword evidence="3" id="KW-0843">Virulence</keyword>
<accession>C4JLB6</accession>
<dbReference type="InParanoid" id="C4JLB6"/>
<keyword evidence="2 5" id="KW-0732">Signal</keyword>
<evidence type="ECO:0000313" key="7">
    <source>
        <dbReference type="EMBL" id="EEP78778.1"/>
    </source>
</evidence>
<evidence type="ECO:0000313" key="8">
    <source>
        <dbReference type="Proteomes" id="UP000002058"/>
    </source>
</evidence>
<dbReference type="OrthoDB" id="5985073at2759"/>
<dbReference type="PROSITE" id="PS51782">
    <property type="entry name" value="LYSM"/>
    <property type="match status" value="5"/>
</dbReference>
<feature type="domain" description="LysM" evidence="6">
    <location>
        <begin position="142"/>
        <end position="188"/>
    </location>
</feature>
<feature type="domain" description="LysM" evidence="6">
    <location>
        <begin position="308"/>
        <end position="354"/>
    </location>
</feature>
<feature type="compositionally biased region" description="Low complexity" evidence="4">
    <location>
        <begin position="93"/>
        <end position="122"/>
    </location>
</feature>
<feature type="domain" description="LysM" evidence="6">
    <location>
        <begin position="37"/>
        <end position="85"/>
    </location>
</feature>
<dbReference type="InterPro" id="IPR052210">
    <property type="entry name" value="LysM1-like"/>
</dbReference>
<dbReference type="eggNOG" id="KOG2806">
    <property type="taxonomic scope" value="Eukaryota"/>
</dbReference>
<dbReference type="OMA" id="AGLWPNY"/>
<dbReference type="Proteomes" id="UP000002058">
    <property type="component" value="Unassembled WGS sequence"/>
</dbReference>
<feature type="domain" description="LysM" evidence="6">
    <location>
        <begin position="224"/>
        <end position="270"/>
    </location>
</feature>
<gene>
    <name evidence="7" type="ORF">UREG_03624</name>
</gene>
<evidence type="ECO:0000259" key="6">
    <source>
        <dbReference type="PROSITE" id="PS51782"/>
    </source>
</evidence>
<organism evidence="7 8">
    <name type="scientific">Uncinocarpus reesii (strain UAMH 1704)</name>
    <dbReference type="NCBI Taxonomy" id="336963"/>
    <lineage>
        <taxon>Eukaryota</taxon>
        <taxon>Fungi</taxon>
        <taxon>Dikarya</taxon>
        <taxon>Ascomycota</taxon>
        <taxon>Pezizomycotina</taxon>
        <taxon>Eurotiomycetes</taxon>
        <taxon>Eurotiomycetidae</taxon>
        <taxon>Onygenales</taxon>
        <taxon>Onygenaceae</taxon>
        <taxon>Uncinocarpus</taxon>
    </lineage>
</organism>
<dbReference type="PANTHER" id="PTHR34997">
    <property type="entry name" value="AM15"/>
    <property type="match status" value="1"/>
</dbReference>
<dbReference type="InterPro" id="IPR036779">
    <property type="entry name" value="LysM_dom_sf"/>
</dbReference>
<dbReference type="GO" id="GO:0008061">
    <property type="term" value="F:chitin binding"/>
    <property type="evidence" value="ECO:0007669"/>
    <property type="project" value="UniProtKB-KW"/>
</dbReference>
<proteinExistence type="predicted"/>
<dbReference type="KEGG" id="ure:UREG_03624"/>
<dbReference type="VEuPathDB" id="FungiDB:UREG_03624"/>
<dbReference type="STRING" id="336963.C4JLB6"/>
<dbReference type="Gene3D" id="3.10.350.10">
    <property type="entry name" value="LysM domain"/>
    <property type="match status" value="5"/>
</dbReference>